<dbReference type="Proteomes" id="UP000430345">
    <property type="component" value="Unassembled WGS sequence"/>
</dbReference>
<organism evidence="1 2">
    <name type="scientific">Clostridium tarantellae</name>
    <dbReference type="NCBI Taxonomy" id="39493"/>
    <lineage>
        <taxon>Bacteria</taxon>
        <taxon>Bacillati</taxon>
        <taxon>Bacillota</taxon>
        <taxon>Clostridia</taxon>
        <taxon>Eubacteriales</taxon>
        <taxon>Clostridiaceae</taxon>
        <taxon>Clostridium</taxon>
    </lineage>
</organism>
<evidence type="ECO:0000313" key="2">
    <source>
        <dbReference type="Proteomes" id="UP000430345"/>
    </source>
</evidence>
<gene>
    <name evidence="1" type="ORF">GBZ86_13175</name>
</gene>
<dbReference type="Gene3D" id="2.30.30.40">
    <property type="entry name" value="SH3 Domains"/>
    <property type="match status" value="1"/>
</dbReference>
<accession>A0A6I1MQD2</accession>
<protein>
    <recommendedName>
        <fullName evidence="3">SH3 domain-containing protein</fullName>
    </recommendedName>
</protein>
<evidence type="ECO:0000313" key="1">
    <source>
        <dbReference type="EMBL" id="MPQ44688.1"/>
    </source>
</evidence>
<name>A0A6I1MQD2_9CLOT</name>
<sequence length="139" mass="16331">MFLILIILILLGSLAFLFLFYDSKIKEYKRQILSLNNYITSLKSKIPKNNITKLNLIIEYISPKPFKYAIILPFTNIYIAPIENSPIINKVREKLQIEILEEAELNNETWYFIDLKNKSNKNSKGWIKKTQISMLMDDA</sequence>
<dbReference type="EMBL" id="WHJC01000283">
    <property type="protein sequence ID" value="MPQ44688.1"/>
    <property type="molecule type" value="Genomic_DNA"/>
</dbReference>
<comment type="caution">
    <text evidence="1">The sequence shown here is derived from an EMBL/GenBank/DDBJ whole genome shotgun (WGS) entry which is preliminary data.</text>
</comment>
<dbReference type="AlphaFoldDB" id="A0A6I1MQD2"/>
<evidence type="ECO:0008006" key="3">
    <source>
        <dbReference type="Google" id="ProtNLM"/>
    </source>
</evidence>
<reference evidence="1 2" key="1">
    <citation type="submission" date="2019-10" db="EMBL/GenBank/DDBJ databases">
        <title>The Genome Sequence of Clostridium tarantellae Isolated from Fish Brain.</title>
        <authorList>
            <person name="Bano L."/>
            <person name="Kiel M."/>
            <person name="Sales G."/>
            <person name="Doxey A.C."/>
            <person name="Mansfield M.J."/>
            <person name="Schiavone M."/>
            <person name="Rossetto O."/>
            <person name="Pirazzini M."/>
            <person name="Dobrindt U."/>
            <person name="Montecucco C."/>
        </authorList>
    </citation>
    <scope>NUCLEOTIDE SEQUENCE [LARGE SCALE GENOMIC DNA]</scope>
    <source>
        <strain evidence="1 2">DSM 3997</strain>
    </source>
</reference>
<proteinExistence type="predicted"/>
<keyword evidence="2" id="KW-1185">Reference proteome</keyword>